<evidence type="ECO:0000256" key="3">
    <source>
        <dbReference type="ARBA" id="ARBA00022452"/>
    </source>
</evidence>
<evidence type="ECO:0000256" key="10">
    <source>
        <dbReference type="PROSITE-ProRule" id="PRU01360"/>
    </source>
</evidence>
<feature type="signal peptide" evidence="12">
    <location>
        <begin position="1"/>
        <end position="24"/>
    </location>
</feature>
<keyword evidence="5 12" id="KW-0732">Signal</keyword>
<keyword evidence="7 10" id="KW-0472">Membrane</keyword>
<dbReference type="SUPFAM" id="SSF49464">
    <property type="entry name" value="Carboxypeptidase regulatory domain-like"/>
    <property type="match status" value="1"/>
</dbReference>
<accession>A0ABW9RWA1</accession>
<dbReference type="SUPFAM" id="SSF56935">
    <property type="entry name" value="Porins"/>
    <property type="match status" value="1"/>
</dbReference>
<keyword evidence="16" id="KW-1185">Reference proteome</keyword>
<dbReference type="Gene3D" id="2.60.40.1120">
    <property type="entry name" value="Carboxypeptidase-like, regulatory domain"/>
    <property type="match status" value="1"/>
</dbReference>
<evidence type="ECO:0000256" key="8">
    <source>
        <dbReference type="ARBA" id="ARBA00023170"/>
    </source>
</evidence>
<organism evidence="15 16">
    <name type="scientific">Fulvivirga kasyanovii</name>
    <dbReference type="NCBI Taxonomy" id="396812"/>
    <lineage>
        <taxon>Bacteria</taxon>
        <taxon>Pseudomonadati</taxon>
        <taxon>Bacteroidota</taxon>
        <taxon>Cytophagia</taxon>
        <taxon>Cytophagales</taxon>
        <taxon>Fulvivirgaceae</taxon>
        <taxon>Fulvivirga</taxon>
    </lineage>
</organism>
<dbReference type="Pfam" id="PF00593">
    <property type="entry name" value="TonB_dep_Rec_b-barrel"/>
    <property type="match status" value="1"/>
</dbReference>
<feature type="domain" description="TonB-dependent receptor plug" evidence="14">
    <location>
        <begin position="125"/>
        <end position="232"/>
    </location>
</feature>
<dbReference type="Pfam" id="PF13715">
    <property type="entry name" value="CarbopepD_reg_2"/>
    <property type="match status" value="1"/>
</dbReference>
<keyword evidence="2 10" id="KW-0813">Transport</keyword>
<evidence type="ECO:0000256" key="6">
    <source>
        <dbReference type="ARBA" id="ARBA00023077"/>
    </source>
</evidence>
<dbReference type="InterPro" id="IPR000531">
    <property type="entry name" value="Beta-barrel_TonB"/>
</dbReference>
<evidence type="ECO:0000256" key="5">
    <source>
        <dbReference type="ARBA" id="ARBA00022729"/>
    </source>
</evidence>
<gene>
    <name evidence="15" type="ORF">E1163_26440</name>
</gene>
<dbReference type="Gene3D" id="2.40.170.20">
    <property type="entry name" value="TonB-dependent receptor, beta-barrel domain"/>
    <property type="match status" value="1"/>
</dbReference>
<dbReference type="InterPro" id="IPR039426">
    <property type="entry name" value="TonB-dep_rcpt-like"/>
</dbReference>
<dbReference type="InterPro" id="IPR036942">
    <property type="entry name" value="Beta-barrel_TonB_sf"/>
</dbReference>
<dbReference type="PROSITE" id="PS52016">
    <property type="entry name" value="TONB_DEPENDENT_REC_3"/>
    <property type="match status" value="1"/>
</dbReference>
<feature type="domain" description="TonB-dependent receptor-like beta-barrel" evidence="13">
    <location>
        <begin position="353"/>
        <end position="816"/>
    </location>
</feature>
<evidence type="ECO:0000256" key="9">
    <source>
        <dbReference type="ARBA" id="ARBA00023237"/>
    </source>
</evidence>
<reference evidence="15 16" key="1">
    <citation type="submission" date="2019-02" db="EMBL/GenBank/DDBJ databases">
        <authorList>
            <person name="Goldberg S.R."/>
            <person name="Haltli B.A."/>
            <person name="Correa H."/>
            <person name="Russell K.G."/>
        </authorList>
    </citation>
    <scope>NUCLEOTIDE SEQUENCE [LARGE SCALE GENOMIC DNA]</scope>
    <source>
        <strain evidence="15 16">JCM 16186</strain>
    </source>
</reference>
<evidence type="ECO:0000256" key="1">
    <source>
        <dbReference type="ARBA" id="ARBA00004571"/>
    </source>
</evidence>
<dbReference type="Proteomes" id="UP000798808">
    <property type="component" value="Unassembled WGS sequence"/>
</dbReference>
<proteinExistence type="inferred from homology"/>
<protein>
    <submittedName>
        <fullName evidence="15">TonB-dependent receptor</fullName>
    </submittedName>
</protein>
<dbReference type="Pfam" id="PF07715">
    <property type="entry name" value="Plug"/>
    <property type="match status" value="1"/>
</dbReference>
<name>A0ABW9RWA1_9BACT</name>
<evidence type="ECO:0000313" key="15">
    <source>
        <dbReference type="EMBL" id="MTI28524.1"/>
    </source>
</evidence>
<dbReference type="InterPro" id="IPR008969">
    <property type="entry name" value="CarboxyPept-like_regulatory"/>
</dbReference>
<keyword evidence="3 10" id="KW-1134">Transmembrane beta strand</keyword>
<sequence>MKQTLRFGVMVITFFVMVSFSAIAQTGTVSGKVLDEDNGEPLIGANVRVKGTTKGSVADVGGNFKIGDVAVGSQTIVVSFIGFGEKEVEVTVNEGQNTDIGTVQMKSSAIGLSEVQVIASVAVDRKTPVAVSTIKESFIAEKASNQEFPELLKSTPGVYATKTGGGYGDSRINVRGFNSVNVAVLINGVPVNDMENGRVYWSNWAGLTDVTRSMQVQRGLGASKVAVPSIGGTINILTHTTDAEKGGYVFAGVGNNNYKKAAFSLSSGLTEKNWAVSVAAAKITGDGWAEGLEFEGYNYFFNVSKIINDEHTLSLTGFGAPQRHGQRQNMQSIETFRNAPQGIKYNADWGILNGEVVHVEDNFYHKPQFSLNHYWTINETSELSTALYASYGTGGGGGYQNVDISIGDFRTGNEYSPYDLDAVVDQNVASADGHALSFLRASRNDHKWYGALSTYTKEVNSNLDILAGLDLRYYKGIHFTEVVDLLGADYVLDDSDANQPVRRAGVGDKINYYNDGIVLWEGGFLQAEYTSGALTAFASLAASNTSYKRIDYFLYEDDDPLQETDFQNFFGYQVKGGANYNLTRNHNVFANLGYFEKAPDFDAVYQNNQNIVNEDAENQKILSFELGYGYRSTQLNANVNFYRTNWKDRTFTQRFPGSDNQFFFANILGVNALHQGVELDFLYKPTTNLTFNGMLSVGDWVWQNNVDGVNIFDENQDIVGSISTLYIEDLKVGDAAQTTAAFGIDYKVIDNFKLGMTYNYYANLYASYDPTDRTDETVVGKQAWEVPDYSLVDVNAAVDFNIGNLKAVLYANVNNLFDVEYISDAQDGDYDGDGIGDAAGARVFYGFGRTWTTGLKIKF</sequence>
<evidence type="ECO:0000256" key="12">
    <source>
        <dbReference type="SAM" id="SignalP"/>
    </source>
</evidence>
<evidence type="ECO:0000256" key="2">
    <source>
        <dbReference type="ARBA" id="ARBA00022448"/>
    </source>
</evidence>
<dbReference type="PANTHER" id="PTHR30069">
    <property type="entry name" value="TONB-DEPENDENT OUTER MEMBRANE RECEPTOR"/>
    <property type="match status" value="1"/>
</dbReference>
<evidence type="ECO:0000259" key="13">
    <source>
        <dbReference type="Pfam" id="PF00593"/>
    </source>
</evidence>
<evidence type="ECO:0000256" key="4">
    <source>
        <dbReference type="ARBA" id="ARBA00022692"/>
    </source>
</evidence>
<evidence type="ECO:0000259" key="14">
    <source>
        <dbReference type="Pfam" id="PF07715"/>
    </source>
</evidence>
<keyword evidence="6 11" id="KW-0798">TonB box</keyword>
<comment type="caution">
    <text evidence="15">The sequence shown here is derived from an EMBL/GenBank/DDBJ whole genome shotgun (WGS) entry which is preliminary data.</text>
</comment>
<evidence type="ECO:0000256" key="11">
    <source>
        <dbReference type="RuleBase" id="RU003357"/>
    </source>
</evidence>
<evidence type="ECO:0000313" key="16">
    <source>
        <dbReference type="Proteomes" id="UP000798808"/>
    </source>
</evidence>
<dbReference type="RefSeq" id="WP_155176136.1">
    <property type="nucleotide sequence ID" value="NZ_BAAAFL010000012.1"/>
</dbReference>
<dbReference type="InterPro" id="IPR037066">
    <property type="entry name" value="Plug_dom_sf"/>
</dbReference>
<dbReference type="PANTHER" id="PTHR30069:SF29">
    <property type="entry name" value="HEMOGLOBIN AND HEMOGLOBIN-HAPTOGLOBIN-BINDING PROTEIN 1-RELATED"/>
    <property type="match status" value="1"/>
</dbReference>
<dbReference type="InterPro" id="IPR012910">
    <property type="entry name" value="Plug_dom"/>
</dbReference>
<feature type="chain" id="PRO_5047346572" evidence="12">
    <location>
        <begin position="25"/>
        <end position="859"/>
    </location>
</feature>
<dbReference type="Gene3D" id="2.170.130.10">
    <property type="entry name" value="TonB-dependent receptor, plug domain"/>
    <property type="match status" value="1"/>
</dbReference>
<comment type="similarity">
    <text evidence="10 11">Belongs to the TonB-dependent receptor family.</text>
</comment>
<evidence type="ECO:0000256" key="7">
    <source>
        <dbReference type="ARBA" id="ARBA00023136"/>
    </source>
</evidence>
<comment type="subcellular location">
    <subcellularLocation>
        <location evidence="1 10">Cell outer membrane</location>
        <topology evidence="1 10">Multi-pass membrane protein</topology>
    </subcellularLocation>
</comment>
<dbReference type="EMBL" id="SMLW01000666">
    <property type="protein sequence ID" value="MTI28524.1"/>
    <property type="molecule type" value="Genomic_DNA"/>
</dbReference>
<keyword evidence="9 10" id="KW-0998">Cell outer membrane</keyword>
<keyword evidence="8 15" id="KW-0675">Receptor</keyword>
<keyword evidence="4 10" id="KW-0812">Transmembrane</keyword>